<evidence type="ECO:0000313" key="3">
    <source>
        <dbReference type="EMBL" id="MBP1042494.1"/>
    </source>
</evidence>
<feature type="domain" description="DUF2264" evidence="2">
    <location>
        <begin position="351"/>
        <end position="566"/>
    </location>
</feature>
<dbReference type="EMBL" id="JAEEGA010000010">
    <property type="protein sequence ID" value="MBP1042494.1"/>
    <property type="molecule type" value="Genomic_DNA"/>
</dbReference>
<dbReference type="AlphaFoldDB" id="A0A940SW16"/>
<sequence length="588" mass="67620">MRLTRESLLDYMKSLLPEDDDYLAQSGSSYLAEIRQLESMLRPFWGIIPACNGMATELTEFDAIVSFCECVEKKLLPEVSTENRQIAVEVGVIGYAIGQFGWEFLTLFNKNDREYLLQWLSQINDIEFPPGNWYFFLILINGAFKEHDLPYSEKRLAFAKERIEAFYLGEGWYSDGKTQQRDYYVAFAFHFYGLLYSRFSSDPQGAVYEQRAVLFANDFQYWFDSSGRSLPFGRSLTYRFAHISYWSALIVSGAYRKTNLSLGEIKGIIGRNLRFWQQQPIVLPREKNLSIGYGYNQLVLSEDYNSPASPMWAFKAFILLELPSEHPFWEVPEKKLAIRPLSVQPHAGFHITQTDEQTVALSNLQYCCNLNMYHQSEKYAKFAYSSYFGFNMSRDNQTIESFAIDSTLAFSIKGHNQYQTRQEILASKISEKYSWSSWSVWDEIKVASYLVPIDGTTHLRIHVIDTPYPVEAVEGGFPLLAWHSKYDQPVLDDDSCYLENRFGYSLIKDLSESRQSDVVSQGPNTNIYSSEKNGVPVLKGTLVEGCHTFATLVSGGPKRVSLAQISFIEMKQHYQVEVNGRILKIKKE</sequence>
<dbReference type="InterPro" id="IPR049237">
    <property type="entry name" value="DUF2264_C"/>
</dbReference>
<keyword evidence="4" id="KW-1185">Reference proteome</keyword>
<dbReference type="Pfam" id="PF20938">
    <property type="entry name" value="DUF2264_C"/>
    <property type="match status" value="1"/>
</dbReference>
<dbReference type="PIRSF" id="PIRSF014753">
    <property type="entry name" value="UCP014753"/>
    <property type="match status" value="1"/>
</dbReference>
<comment type="caution">
    <text evidence="3">The sequence shown here is derived from an EMBL/GenBank/DDBJ whole genome shotgun (WGS) entry which is preliminary data.</text>
</comment>
<gene>
    <name evidence="3" type="ORF">I6N95_15855</name>
</gene>
<dbReference type="Pfam" id="PF10022">
    <property type="entry name" value="DUF2264"/>
    <property type="match status" value="1"/>
</dbReference>
<dbReference type="PANTHER" id="PTHR35339">
    <property type="entry name" value="LINALOOL DEHYDRATASE_ISOMERASE DOMAIN-CONTAINING PROTEIN"/>
    <property type="match status" value="1"/>
</dbReference>
<protein>
    <submittedName>
        <fullName evidence="3">DUF2264 domain-containing protein</fullName>
    </submittedName>
</protein>
<evidence type="ECO:0000259" key="2">
    <source>
        <dbReference type="Pfam" id="PF20938"/>
    </source>
</evidence>
<evidence type="ECO:0000313" key="4">
    <source>
        <dbReference type="Proteomes" id="UP000674938"/>
    </source>
</evidence>
<dbReference type="RefSeq" id="WP_209529729.1">
    <property type="nucleotide sequence ID" value="NZ_JAEEGA010000010.1"/>
</dbReference>
<dbReference type="Proteomes" id="UP000674938">
    <property type="component" value="Unassembled WGS sequence"/>
</dbReference>
<accession>A0A940SW16</accession>
<organism evidence="3 4">
    <name type="scientific">Vagococcus allomyrinae</name>
    <dbReference type="NCBI Taxonomy" id="2794353"/>
    <lineage>
        <taxon>Bacteria</taxon>
        <taxon>Bacillati</taxon>
        <taxon>Bacillota</taxon>
        <taxon>Bacilli</taxon>
        <taxon>Lactobacillales</taxon>
        <taxon>Enterococcaceae</taxon>
        <taxon>Vagococcus</taxon>
    </lineage>
</organism>
<name>A0A940SW16_9ENTE</name>
<dbReference type="PANTHER" id="PTHR35339:SF4">
    <property type="entry name" value="LINALOOL DEHYDRATASE_ISOMERASE DOMAIN-CONTAINING PROTEIN"/>
    <property type="match status" value="1"/>
</dbReference>
<feature type="domain" description="DUF2264" evidence="1">
    <location>
        <begin position="24"/>
        <end position="335"/>
    </location>
</feature>
<dbReference type="InterPro" id="IPR049349">
    <property type="entry name" value="DUF2264_N"/>
</dbReference>
<proteinExistence type="predicted"/>
<evidence type="ECO:0000259" key="1">
    <source>
        <dbReference type="Pfam" id="PF10022"/>
    </source>
</evidence>
<dbReference type="InterPro" id="IPR016624">
    <property type="entry name" value="UCP014753"/>
</dbReference>
<reference evidence="3" key="1">
    <citation type="submission" date="2020-12" db="EMBL/GenBank/DDBJ databases">
        <title>Vagococcus allomyrinae sp. nov. and Enterococcus lavae sp. nov., isolated from the larvae of Allomyrina dichotoma.</title>
        <authorList>
            <person name="Lee S.D."/>
        </authorList>
    </citation>
    <scope>NUCLEOTIDE SEQUENCE</scope>
    <source>
        <strain evidence="3">BWB3-3</strain>
    </source>
</reference>